<evidence type="ECO:0000256" key="1">
    <source>
        <dbReference type="SAM" id="MobiDB-lite"/>
    </source>
</evidence>
<organism evidence="2">
    <name type="scientific">Sesamum radiatum</name>
    <name type="common">Black benniseed</name>
    <dbReference type="NCBI Taxonomy" id="300843"/>
    <lineage>
        <taxon>Eukaryota</taxon>
        <taxon>Viridiplantae</taxon>
        <taxon>Streptophyta</taxon>
        <taxon>Embryophyta</taxon>
        <taxon>Tracheophyta</taxon>
        <taxon>Spermatophyta</taxon>
        <taxon>Magnoliopsida</taxon>
        <taxon>eudicotyledons</taxon>
        <taxon>Gunneridae</taxon>
        <taxon>Pentapetalae</taxon>
        <taxon>asterids</taxon>
        <taxon>lamiids</taxon>
        <taxon>Lamiales</taxon>
        <taxon>Pedaliaceae</taxon>
        <taxon>Sesamum</taxon>
    </lineage>
</organism>
<proteinExistence type="predicted"/>
<reference evidence="2" key="2">
    <citation type="journal article" date="2024" name="Plant">
        <title>Genomic evolution and insights into agronomic trait innovations of Sesamum species.</title>
        <authorList>
            <person name="Miao H."/>
            <person name="Wang L."/>
            <person name="Qu L."/>
            <person name="Liu H."/>
            <person name="Sun Y."/>
            <person name="Le M."/>
            <person name="Wang Q."/>
            <person name="Wei S."/>
            <person name="Zheng Y."/>
            <person name="Lin W."/>
            <person name="Duan Y."/>
            <person name="Cao H."/>
            <person name="Xiong S."/>
            <person name="Wang X."/>
            <person name="Wei L."/>
            <person name="Li C."/>
            <person name="Ma Q."/>
            <person name="Ju M."/>
            <person name="Zhao R."/>
            <person name="Li G."/>
            <person name="Mu C."/>
            <person name="Tian Q."/>
            <person name="Mei H."/>
            <person name="Zhang T."/>
            <person name="Gao T."/>
            <person name="Zhang H."/>
        </authorList>
    </citation>
    <scope>NUCLEOTIDE SEQUENCE</scope>
    <source>
        <strain evidence="2">G02</strain>
    </source>
</reference>
<sequence>MPQTTPGKHQEQTPHRESTTKSPEENKRRKIEQERMEAIEEVKMIEFFGDPSKAVKIGTSLDSSFERNLTDFLREHSDVFAWEASDMQGVSPEIMVHKLNVHPEARPVKQKKRGLRSR</sequence>
<comment type="caution">
    <text evidence="2">The sequence shown here is derived from an EMBL/GenBank/DDBJ whole genome shotgun (WGS) entry which is preliminary data.</text>
</comment>
<evidence type="ECO:0008006" key="3">
    <source>
        <dbReference type="Google" id="ProtNLM"/>
    </source>
</evidence>
<feature type="compositionally biased region" description="Basic and acidic residues" evidence="1">
    <location>
        <begin position="8"/>
        <end position="31"/>
    </location>
</feature>
<reference evidence="2" key="1">
    <citation type="submission" date="2020-06" db="EMBL/GenBank/DDBJ databases">
        <authorList>
            <person name="Li T."/>
            <person name="Hu X."/>
            <person name="Zhang T."/>
            <person name="Song X."/>
            <person name="Zhang H."/>
            <person name="Dai N."/>
            <person name="Sheng W."/>
            <person name="Hou X."/>
            <person name="Wei L."/>
        </authorList>
    </citation>
    <scope>NUCLEOTIDE SEQUENCE</scope>
    <source>
        <strain evidence="2">G02</strain>
        <tissue evidence="2">Leaf</tissue>
    </source>
</reference>
<accession>A0AAW2JJR2</accession>
<feature type="region of interest" description="Disordered" evidence="1">
    <location>
        <begin position="1"/>
        <end position="31"/>
    </location>
</feature>
<gene>
    <name evidence="2" type="ORF">Sradi_6872100</name>
</gene>
<dbReference type="EMBL" id="JACGWJ010000138">
    <property type="protein sequence ID" value="KAL0294719.1"/>
    <property type="molecule type" value="Genomic_DNA"/>
</dbReference>
<protein>
    <recommendedName>
        <fullName evidence="3">Reverse transcriptase domain-containing protein</fullName>
    </recommendedName>
</protein>
<name>A0AAW2JJR2_SESRA</name>
<evidence type="ECO:0000313" key="2">
    <source>
        <dbReference type="EMBL" id="KAL0294719.1"/>
    </source>
</evidence>
<dbReference type="AlphaFoldDB" id="A0AAW2JJR2"/>